<organism evidence="1 2">
    <name type="scientific">Lactiplantibacillus plantarum</name>
    <name type="common">Lactobacillus plantarum</name>
    <dbReference type="NCBI Taxonomy" id="1590"/>
    <lineage>
        <taxon>Bacteria</taxon>
        <taxon>Bacillati</taxon>
        <taxon>Bacillota</taxon>
        <taxon>Bacilli</taxon>
        <taxon>Lactobacillales</taxon>
        <taxon>Lactobacillaceae</taxon>
        <taxon>Lactiplantibacillus</taxon>
    </lineage>
</organism>
<proteinExistence type="predicted"/>
<dbReference type="Proteomes" id="UP000076882">
    <property type="component" value="Unassembled WGS sequence"/>
</dbReference>
<dbReference type="GO" id="GO:0044010">
    <property type="term" value="P:single-species biofilm formation"/>
    <property type="evidence" value="ECO:0007669"/>
    <property type="project" value="TreeGrafter"/>
</dbReference>
<reference evidence="1 2" key="1">
    <citation type="submission" date="2016-03" db="EMBL/GenBank/DDBJ databases">
        <title>Comparative genomics of 54 Lactobacillus plantarum strains reveals genomic uncoupling from niche constraints.</title>
        <authorList>
            <person name="Martino M.E."/>
        </authorList>
    </citation>
    <scope>NUCLEOTIDE SEQUENCE [LARGE SCALE GENOMIC DNA]</scope>
    <source>
        <strain evidence="1 2">19.1</strain>
    </source>
</reference>
<dbReference type="GO" id="GO:0016740">
    <property type="term" value="F:transferase activity"/>
    <property type="evidence" value="ECO:0007669"/>
    <property type="project" value="UniProtKB-KW"/>
</dbReference>
<dbReference type="PATRIC" id="fig|1590.144.peg.1045"/>
<dbReference type="CDD" id="cd00761">
    <property type="entry name" value="Glyco_tranf_GTA_type"/>
    <property type="match status" value="1"/>
</dbReference>
<name>A0A165S7F7_LACPN</name>
<keyword evidence="1" id="KW-0808">Transferase</keyword>
<dbReference type="KEGG" id="lpb:SH83_05005"/>
<dbReference type="Gene3D" id="3.90.550.10">
    <property type="entry name" value="Spore Coat Polysaccharide Biosynthesis Protein SpsA, Chain A"/>
    <property type="match status" value="1"/>
</dbReference>
<dbReference type="InterPro" id="IPR050834">
    <property type="entry name" value="Glycosyltransf_2"/>
</dbReference>
<gene>
    <name evidence="1" type="ORF">Lp19_0500</name>
</gene>
<sequence>MVIEKPKVGLMIPTLNAGKCFETMLSCIENQKMANLRKIIIDSESDDNTRMIAKKHGFEVYNINRNQFTHGLVRRQAVEILSDCDFIYFMTQDAYVHELAFSNLLHFMILHPRMMVAYGRQVVDVPGENYFDQKDREFNYPEESRVKAKKDIPRLGIKTVFSSDTFSIYRREYLENVGCFPKDVRFAEDMYIAARAINSDYEVGYCADAVVTHTNGLNFREQFNRYYNMGKFHAQNKWIQKSFGSNEKDGITLVLTQTRELLHSKKLFKIPELYIRSFIKYSGYRIGKL</sequence>
<dbReference type="PANTHER" id="PTHR43685">
    <property type="entry name" value="GLYCOSYLTRANSFERASE"/>
    <property type="match status" value="1"/>
</dbReference>
<dbReference type="InterPro" id="IPR001173">
    <property type="entry name" value="Glyco_trans_2-like"/>
</dbReference>
<protein>
    <submittedName>
        <fullName evidence="1">O antigen biosynthesis rhamnosyltransferaserfbN</fullName>
    </submittedName>
</protein>
<dbReference type="EMBL" id="LUXM01000012">
    <property type="protein sequence ID" value="KZU97816.1"/>
    <property type="molecule type" value="Genomic_DNA"/>
</dbReference>
<dbReference type="RefSeq" id="WP_044430150.1">
    <property type="nucleotide sequence ID" value="NZ_AP018405.1"/>
</dbReference>
<dbReference type="AlphaFoldDB" id="A0A165S7F7"/>
<evidence type="ECO:0000313" key="2">
    <source>
        <dbReference type="Proteomes" id="UP000076882"/>
    </source>
</evidence>
<comment type="caution">
    <text evidence="1">The sequence shown here is derived from an EMBL/GenBank/DDBJ whole genome shotgun (WGS) entry which is preliminary data.</text>
</comment>
<evidence type="ECO:0000313" key="1">
    <source>
        <dbReference type="EMBL" id="KZU97816.1"/>
    </source>
</evidence>
<dbReference type="Pfam" id="PF00535">
    <property type="entry name" value="Glycos_transf_2"/>
    <property type="match status" value="1"/>
</dbReference>
<accession>A0A165S7F7</accession>
<dbReference type="SUPFAM" id="SSF53448">
    <property type="entry name" value="Nucleotide-diphospho-sugar transferases"/>
    <property type="match status" value="1"/>
</dbReference>
<dbReference type="InterPro" id="IPR029044">
    <property type="entry name" value="Nucleotide-diphossugar_trans"/>
</dbReference>
<dbReference type="PANTHER" id="PTHR43685:SF13">
    <property type="entry name" value="O ANTIGEN BIOSYNTHESIS RHAMNOSYLTRANSFERASE RFBN"/>
    <property type="match status" value="1"/>
</dbReference>